<evidence type="ECO:0000256" key="2">
    <source>
        <dbReference type="ARBA" id="ARBA00022692"/>
    </source>
</evidence>
<comment type="subcellular location">
    <subcellularLocation>
        <location evidence="1">Membrane</location>
        <topology evidence="1">Multi-pass membrane protein</topology>
    </subcellularLocation>
</comment>
<dbReference type="InterPro" id="IPR005828">
    <property type="entry name" value="MFS_sugar_transport-like"/>
</dbReference>
<evidence type="ECO:0000256" key="4">
    <source>
        <dbReference type="ARBA" id="ARBA00023136"/>
    </source>
</evidence>
<protein>
    <submittedName>
        <fullName evidence="9">Dual specificity mitogen-activated protein kinase kinase 2b isoform X1</fullName>
    </submittedName>
</protein>
<evidence type="ECO:0000313" key="8">
    <source>
        <dbReference type="Proteomes" id="UP000314980"/>
    </source>
</evidence>
<feature type="domain" description="Major facilitator superfamily (MFS) profile" evidence="6">
    <location>
        <begin position="1"/>
        <end position="475"/>
    </location>
</feature>
<proteinExistence type="predicted"/>
<dbReference type="PANTHER" id="PTHR24064">
    <property type="entry name" value="SOLUTE CARRIER FAMILY 22 MEMBER"/>
    <property type="match status" value="1"/>
</dbReference>
<dbReference type="Proteomes" id="UP000314980">
    <property type="component" value="Unassembled WGS sequence"/>
</dbReference>
<sequence>MGVIVVFVSDTPEHHCKIPFNSTRNGTDVELPFHEQGSSSSSWIAPDSCSRYKRGGNWTETVGLGNDTEQCLDGWVYSTERYTATIVSEWDLVCDNAWKVPFSTSSFFLGVLIGSFVSGHLSDQFGRKPVFYFTMVLQTVTALIQATSVSWVMFCILNCLRGLGQISNYIASLVLGSEILSQSARVSFTLLCHSLGFGFGYALLPLFAYFIRGWRMLLVATAIPGFLFIPTWWLIPESPRWLLQKGRVEEAELVIRNAAKMNRVPVPEVIFEAGECLELMQNKCEEPQTYTYMDLIRTRNMRNITVLSVFIWMSTAIVFYGLSLNTSNLNGNVYLNCFISGAFDIVSYVASWLLINRAPRPTLLFSTLMFCGIMLLIIKLVPEDMHLMFQVLALLGKMGVSGAYCFTYVFFTELIPTVVRNMGLGIGSTAARIGTIICPYVIYMGVYSKILPYIIFGTISIMAAAVGLFLPDTRNCKLPNLISQAKPIRGLCFSCNLKSCNSCPKETVTAQAGITEEFKEMSKSAPC</sequence>
<dbReference type="InterPro" id="IPR020846">
    <property type="entry name" value="MFS_dom"/>
</dbReference>
<dbReference type="GeneTree" id="ENSGT00940000163251"/>
<dbReference type="AlphaFoldDB" id="A0A4W6EC13"/>
<evidence type="ECO:0000313" key="9">
    <source>
        <dbReference type="RefSeq" id="XP_018532450.1"/>
    </source>
</evidence>
<feature type="transmembrane region" description="Helical" evidence="5">
    <location>
        <begin position="387"/>
        <end position="411"/>
    </location>
</feature>
<evidence type="ECO:0000259" key="6">
    <source>
        <dbReference type="PROSITE" id="PS50850"/>
    </source>
</evidence>
<dbReference type="SUPFAM" id="SSF103473">
    <property type="entry name" value="MFS general substrate transporter"/>
    <property type="match status" value="1"/>
</dbReference>
<dbReference type="CTD" id="100002225"/>
<reference evidence="9" key="2">
    <citation type="submission" date="2025-04" db="UniProtKB">
        <authorList>
            <consortium name="RefSeq"/>
        </authorList>
    </citation>
    <scope>IDENTIFICATION</scope>
    <source>
        <tissue evidence="9">Brain</tissue>
    </source>
</reference>
<dbReference type="Gene3D" id="1.20.1250.20">
    <property type="entry name" value="MFS general substrate transporter like domains"/>
    <property type="match status" value="1"/>
</dbReference>
<reference evidence="8" key="1">
    <citation type="submission" date="2015-09" db="EMBL/GenBank/DDBJ databases">
        <authorList>
            <person name="Sai Rama Sridatta P."/>
        </authorList>
    </citation>
    <scope>NUCLEOTIDE SEQUENCE [LARGE SCALE GENOMIC DNA]</scope>
</reference>
<keyword evidence="9" id="KW-0418">Kinase</keyword>
<dbReference type="GO" id="GO:0022857">
    <property type="term" value="F:transmembrane transporter activity"/>
    <property type="evidence" value="ECO:0007669"/>
    <property type="project" value="InterPro"/>
</dbReference>
<name>A0A4W6EC13_LATCA</name>
<gene>
    <name evidence="7 9" type="primary">map2k2b</name>
</gene>
<dbReference type="Pfam" id="PF00083">
    <property type="entry name" value="Sugar_tr"/>
    <property type="match status" value="1"/>
</dbReference>
<dbReference type="Ensembl" id="ENSLCAT00010035994.1">
    <property type="protein sequence ID" value="ENSLCAP00010035174.1"/>
    <property type="gene ID" value="ENSLCAG00010016490.1"/>
</dbReference>
<accession>A0A4W6EC13</accession>
<dbReference type="OrthoDB" id="3936150at2759"/>
<reference evidence="7" key="3">
    <citation type="submission" date="2025-05" db="UniProtKB">
        <authorList>
            <consortium name="Ensembl"/>
        </authorList>
    </citation>
    <scope>IDENTIFICATION</scope>
</reference>
<keyword evidence="8" id="KW-1185">Reference proteome</keyword>
<evidence type="ECO:0000256" key="3">
    <source>
        <dbReference type="ARBA" id="ARBA00022989"/>
    </source>
</evidence>
<feature type="transmembrane region" description="Helical" evidence="5">
    <location>
        <begin position="362"/>
        <end position="381"/>
    </location>
</feature>
<feature type="transmembrane region" description="Helical" evidence="5">
    <location>
        <begin position="333"/>
        <end position="355"/>
    </location>
</feature>
<evidence type="ECO:0000313" key="7">
    <source>
        <dbReference type="Ensembl" id="ENSLCAP00010035174.1"/>
    </source>
</evidence>
<keyword evidence="3 5" id="KW-1133">Transmembrane helix</keyword>
<feature type="transmembrane region" description="Helical" evidence="5">
    <location>
        <begin position="188"/>
        <end position="211"/>
    </location>
</feature>
<evidence type="ECO:0000256" key="1">
    <source>
        <dbReference type="ARBA" id="ARBA00004141"/>
    </source>
</evidence>
<keyword evidence="2 5" id="KW-0812">Transmembrane</keyword>
<dbReference type="GO" id="GO:0016020">
    <property type="term" value="C:membrane"/>
    <property type="evidence" value="ECO:0007669"/>
    <property type="project" value="UniProtKB-SubCell"/>
</dbReference>
<organism evidence="7 8">
    <name type="scientific">Lates calcarifer</name>
    <name type="common">Barramundi</name>
    <name type="synonym">Holocentrus calcarifer</name>
    <dbReference type="NCBI Taxonomy" id="8187"/>
    <lineage>
        <taxon>Eukaryota</taxon>
        <taxon>Metazoa</taxon>
        <taxon>Chordata</taxon>
        <taxon>Craniata</taxon>
        <taxon>Vertebrata</taxon>
        <taxon>Euteleostomi</taxon>
        <taxon>Actinopterygii</taxon>
        <taxon>Neopterygii</taxon>
        <taxon>Teleostei</taxon>
        <taxon>Neoteleostei</taxon>
        <taxon>Acanthomorphata</taxon>
        <taxon>Carangaria</taxon>
        <taxon>Carangaria incertae sedis</taxon>
        <taxon>Centropomidae</taxon>
        <taxon>Lates</taxon>
    </lineage>
</organism>
<feature type="transmembrane region" description="Helical" evidence="5">
    <location>
        <begin position="450"/>
        <end position="470"/>
    </location>
</feature>
<feature type="transmembrane region" description="Helical" evidence="5">
    <location>
        <begin position="303"/>
        <end position="321"/>
    </location>
</feature>
<dbReference type="STRING" id="8187.ENSLCAP00010035174"/>
<dbReference type="InterPro" id="IPR036259">
    <property type="entry name" value="MFS_trans_sf"/>
</dbReference>
<dbReference type="RefSeq" id="XP_018532450.1">
    <property type="nucleotide sequence ID" value="XM_018676934.2"/>
</dbReference>
<feature type="transmembrane region" description="Helical" evidence="5">
    <location>
        <begin position="217"/>
        <end position="235"/>
    </location>
</feature>
<feature type="transmembrane region" description="Helical" evidence="5">
    <location>
        <begin position="423"/>
        <end position="444"/>
    </location>
</feature>
<dbReference type="GeneID" id="108883596"/>
<feature type="transmembrane region" description="Helical" evidence="5">
    <location>
        <begin position="129"/>
        <end position="145"/>
    </location>
</feature>
<dbReference type="Proteomes" id="UP000694890">
    <property type="component" value="Linkage group LG4"/>
</dbReference>
<dbReference type="PROSITE" id="PS50850">
    <property type="entry name" value="MFS"/>
    <property type="match status" value="1"/>
</dbReference>
<keyword evidence="4 5" id="KW-0472">Membrane</keyword>
<dbReference type="InParanoid" id="A0A4W6EC13"/>
<keyword evidence="9" id="KW-0808">Transferase</keyword>
<evidence type="ECO:0000256" key="5">
    <source>
        <dbReference type="SAM" id="Phobius"/>
    </source>
</evidence>
<dbReference type="GO" id="GO:0016301">
    <property type="term" value="F:kinase activity"/>
    <property type="evidence" value="ECO:0007669"/>
    <property type="project" value="UniProtKB-KW"/>
</dbReference>